<organism evidence="9 10">
    <name type="scientific">Bacteroides coprosuis DSM 18011</name>
    <dbReference type="NCBI Taxonomy" id="679937"/>
    <lineage>
        <taxon>Bacteria</taxon>
        <taxon>Pseudomonadati</taxon>
        <taxon>Bacteroidota</taxon>
        <taxon>Bacteroidia</taxon>
        <taxon>Bacteroidales</taxon>
        <taxon>Bacteroidaceae</taxon>
        <taxon>Bacteroides</taxon>
    </lineage>
</organism>
<evidence type="ECO:0000259" key="8">
    <source>
        <dbReference type="Pfam" id="PF01343"/>
    </source>
</evidence>
<dbReference type="PANTHER" id="PTHR33209">
    <property type="entry name" value="PROTEASE 4"/>
    <property type="match status" value="1"/>
</dbReference>
<comment type="similarity">
    <text evidence="2">Belongs to the peptidase S49 family.</text>
</comment>
<evidence type="ECO:0000256" key="1">
    <source>
        <dbReference type="ARBA" id="ARBA00004370"/>
    </source>
</evidence>
<dbReference type="AlphaFoldDB" id="F3ZT54"/>
<dbReference type="InterPro" id="IPR002142">
    <property type="entry name" value="Peptidase_S49"/>
</dbReference>
<proteinExistence type="inferred from homology"/>
<evidence type="ECO:0000256" key="4">
    <source>
        <dbReference type="ARBA" id="ARBA00022801"/>
    </source>
</evidence>
<protein>
    <submittedName>
        <fullName evidence="9">Signal peptide peptidase SppA, 67K type</fullName>
    </submittedName>
</protein>
<keyword evidence="10" id="KW-1185">Reference proteome</keyword>
<evidence type="ECO:0000256" key="2">
    <source>
        <dbReference type="ARBA" id="ARBA00008683"/>
    </source>
</evidence>
<dbReference type="Proteomes" id="UP000018439">
    <property type="component" value="Chromosome"/>
</dbReference>
<reference evidence="9 10" key="1">
    <citation type="journal article" date="2011" name="Stand. Genomic Sci.">
        <title>Non-contiguous finished genome sequence of Bacteroides coprosuis type strain (PC139).</title>
        <authorList>
            <person name="Land M."/>
            <person name="Held B."/>
            <person name="Gronow S."/>
            <person name="Abt B."/>
            <person name="Lucas S."/>
            <person name="Del Rio T.G."/>
            <person name="Nolan M."/>
            <person name="Tice H."/>
            <person name="Cheng J.F."/>
            <person name="Pitluck S."/>
            <person name="Liolios K."/>
            <person name="Pagani I."/>
            <person name="Ivanova N."/>
            <person name="Mavromatis K."/>
            <person name="Mikhailova N."/>
            <person name="Pati A."/>
            <person name="Tapia R."/>
            <person name="Han C."/>
            <person name="Goodwin L."/>
            <person name="Chen A."/>
            <person name="Palaniappan K."/>
            <person name="Hauser L."/>
            <person name="Brambilla E.M."/>
            <person name="Rohde M."/>
            <person name="Goker M."/>
            <person name="Detter J.C."/>
            <person name="Woyke T."/>
            <person name="Bristow J."/>
            <person name="Eisen J.A."/>
            <person name="Markowitz V."/>
            <person name="Hugenholtz P."/>
            <person name="Kyrpides N.C."/>
            <person name="Klenk H.P."/>
            <person name="Lapidus A."/>
        </authorList>
    </citation>
    <scope>NUCLEOTIDE SEQUENCE</scope>
    <source>
        <strain evidence="9 10">DSM 18011</strain>
    </source>
</reference>
<dbReference type="Gene3D" id="6.20.330.10">
    <property type="match status" value="1"/>
</dbReference>
<dbReference type="PIRSF" id="PIRSF001217">
    <property type="entry name" value="Protease_4_SppA"/>
    <property type="match status" value="1"/>
</dbReference>
<dbReference type="eggNOG" id="COG0616">
    <property type="taxonomic scope" value="Bacteria"/>
</dbReference>
<feature type="active site" description="Proton donor/acceptor" evidence="7">
    <location>
        <position position="196"/>
    </location>
</feature>
<dbReference type="Pfam" id="PF01343">
    <property type="entry name" value="Peptidase_S49"/>
    <property type="match status" value="2"/>
</dbReference>
<dbReference type="OrthoDB" id="9764363at2"/>
<dbReference type="InterPro" id="IPR004635">
    <property type="entry name" value="Pept_S49_SppA"/>
</dbReference>
<dbReference type="NCBIfam" id="TIGR00705">
    <property type="entry name" value="SppA_67K"/>
    <property type="match status" value="1"/>
</dbReference>
<keyword evidence="4" id="KW-0378">Hydrolase</keyword>
<evidence type="ECO:0000256" key="6">
    <source>
        <dbReference type="ARBA" id="ARBA00023136"/>
    </source>
</evidence>
<dbReference type="InterPro" id="IPR047272">
    <property type="entry name" value="S49_SppA_C"/>
</dbReference>
<name>F3ZT54_9BACE</name>
<comment type="subcellular location">
    <subcellularLocation>
        <location evidence="1">Membrane</location>
    </subcellularLocation>
</comment>
<feature type="domain" description="Peptidase S49" evidence="8">
    <location>
        <begin position="375"/>
        <end position="525"/>
    </location>
</feature>
<dbReference type="InterPro" id="IPR004634">
    <property type="entry name" value="Pept_S49_pIV"/>
</dbReference>
<keyword evidence="5" id="KW-0720">Serine protease</keyword>
<dbReference type="STRING" id="679937.Bcop_0802"/>
<feature type="domain" description="Peptidase S49" evidence="8">
    <location>
        <begin position="128"/>
        <end position="279"/>
    </location>
</feature>
<dbReference type="InterPro" id="IPR029045">
    <property type="entry name" value="ClpP/crotonase-like_dom_sf"/>
</dbReference>
<dbReference type="GO" id="GO:0006465">
    <property type="term" value="P:signal peptide processing"/>
    <property type="evidence" value="ECO:0007669"/>
    <property type="project" value="InterPro"/>
</dbReference>
<evidence type="ECO:0000313" key="10">
    <source>
        <dbReference type="Proteomes" id="UP000018439"/>
    </source>
</evidence>
<dbReference type="HOGENOM" id="CLU_008856_1_1_10"/>
<evidence type="ECO:0000256" key="3">
    <source>
        <dbReference type="ARBA" id="ARBA00022670"/>
    </source>
</evidence>
<evidence type="ECO:0000256" key="5">
    <source>
        <dbReference type="ARBA" id="ARBA00022825"/>
    </source>
</evidence>
<sequence>MKDFLKYTLATITGLFLTGVLLFFFLFSVVIGSIISSSDKDVIVKESSVLELKLEGSLSERALENPLADLFDINPLNSSQSSVGLNDLLSSIKKAKNHSNIKGIYIEAKNLSASFASLEAIRKALIDFKESGKFIISYADQYTQGLYYLASVADEVHLNPKGGLLWAGLAAQPMFYTTLLKNIGVDMQIFKVGTYKSAVEPYTETKMSQANKEQVSVFLNDIWSHIVSGVSTARNISQEKLQEYADKMVLFQPTEFALNNHLVDKLSYRYDVQNAIKEKLNGEKANYISFKKMKHVFIPKDQTKKKDGNIAIYYAEGDIVDASNKFASAIVGESVVKDLKKLEENENIKAVVLRVNSPGGSAYASEQIWKAVVDLKAKKPVIVSMGDYAASGGYYISAAADHIIAEPTTLTGSIGIFAMIPSFEKVANKVGLNFDVVKTNKHADFGSIFRNFNADERQLLQFYIEEGYGLFIKRCADGRGISEEEIRKIAEGRVWTGAKAKEIGLIDELGGLNDALEYAASKAGLTTYNVRTYPTQPDFFEQLLQMTSQDMVKTYIENSKFKDLFNQAEYIERLSEDSFLQARLPYILNFQ</sequence>
<dbReference type="PANTHER" id="PTHR33209:SF1">
    <property type="entry name" value="PEPTIDASE S49 DOMAIN-CONTAINING PROTEIN"/>
    <property type="match status" value="1"/>
</dbReference>
<keyword evidence="6" id="KW-0472">Membrane</keyword>
<keyword evidence="3" id="KW-0645">Protease</keyword>
<accession>F3ZT54</accession>
<dbReference type="CDD" id="cd07018">
    <property type="entry name" value="S49_SppA_67K_type"/>
    <property type="match status" value="1"/>
</dbReference>
<dbReference type="EMBL" id="CM001167">
    <property type="protein sequence ID" value="EGJ71016.1"/>
    <property type="molecule type" value="Genomic_DNA"/>
</dbReference>
<dbReference type="NCBIfam" id="TIGR00706">
    <property type="entry name" value="SppA_dom"/>
    <property type="match status" value="1"/>
</dbReference>
<evidence type="ECO:0000313" key="9">
    <source>
        <dbReference type="EMBL" id="EGJ71016.1"/>
    </source>
</evidence>
<dbReference type="CDD" id="cd07023">
    <property type="entry name" value="S49_Sppa_N_C"/>
    <property type="match status" value="1"/>
</dbReference>
<gene>
    <name evidence="9" type="ORF">Bcop_0802</name>
</gene>
<feature type="active site" description="Nucleophile" evidence="7">
    <location>
        <position position="391"/>
    </location>
</feature>
<dbReference type="Gene3D" id="3.90.226.10">
    <property type="entry name" value="2-enoyl-CoA Hydratase, Chain A, domain 1"/>
    <property type="match status" value="2"/>
</dbReference>
<evidence type="ECO:0000256" key="7">
    <source>
        <dbReference type="PIRSR" id="PIRSR001217-1"/>
    </source>
</evidence>
<dbReference type="SUPFAM" id="SSF52096">
    <property type="entry name" value="ClpP/crotonase"/>
    <property type="match status" value="2"/>
</dbReference>
<dbReference type="GO" id="GO:0008236">
    <property type="term" value="F:serine-type peptidase activity"/>
    <property type="evidence" value="ECO:0007669"/>
    <property type="project" value="UniProtKB-KW"/>
</dbReference>
<dbReference type="InterPro" id="IPR047217">
    <property type="entry name" value="S49_SppA_67K_type_N"/>
</dbReference>
<dbReference type="GO" id="GO:0016020">
    <property type="term" value="C:membrane"/>
    <property type="evidence" value="ECO:0007669"/>
    <property type="project" value="UniProtKB-SubCell"/>
</dbReference>